<keyword evidence="3" id="KW-1185">Reference proteome</keyword>
<sequence>MEETKWDMQEVKRLKKKRLIHTNLIMLILFFLLVYYIQSGGSVLVLFGLCCVIMWMMIIQMLFTLKTGKTIGTKTSQLVQAFDRDHKGEKSWKRRRTAETIFLVTFNLFLTISLFIFNFEALDLRFSSTAFPFIGSWIGYNIGESYRINRL</sequence>
<proteinExistence type="predicted"/>
<dbReference type="KEGG" id="ahal:FTX54_004200"/>
<feature type="transmembrane region" description="Helical" evidence="1">
    <location>
        <begin position="100"/>
        <end position="119"/>
    </location>
</feature>
<feature type="transmembrane region" description="Helical" evidence="1">
    <location>
        <begin position="20"/>
        <end position="37"/>
    </location>
</feature>
<name>A0A5C7FLC7_9BACI</name>
<dbReference type="RefSeq" id="WP_147803308.1">
    <property type="nucleotide sequence ID" value="NZ_CP144914.1"/>
</dbReference>
<feature type="transmembrane region" description="Helical" evidence="1">
    <location>
        <begin position="43"/>
        <end position="65"/>
    </location>
</feature>
<dbReference type="Proteomes" id="UP000321816">
    <property type="component" value="Chromosome"/>
</dbReference>
<reference evidence="2 3" key="1">
    <citation type="submission" date="2024-01" db="EMBL/GenBank/DDBJ databases">
        <title>Complete Genome Sequence of Alkalicoccus halolimnae BZ-SZ-XJ29T, a Moderately Halophilic Bacterium Isolated from a Salt Lake.</title>
        <authorList>
            <person name="Zhao B."/>
        </authorList>
    </citation>
    <scope>NUCLEOTIDE SEQUENCE [LARGE SCALE GENOMIC DNA]</scope>
    <source>
        <strain evidence="2 3">BZ-SZ-XJ29</strain>
    </source>
</reference>
<dbReference type="OrthoDB" id="2429144at2"/>
<protein>
    <submittedName>
        <fullName evidence="2">Uncharacterized protein</fullName>
    </submittedName>
</protein>
<gene>
    <name evidence="2" type="ORF">FTX54_004200</name>
</gene>
<accession>A0A5C7FLC7</accession>
<keyword evidence="1" id="KW-1133">Transmembrane helix</keyword>
<organism evidence="2 3">
    <name type="scientific">Alkalicoccus halolimnae</name>
    <dbReference type="NCBI Taxonomy" id="1667239"/>
    <lineage>
        <taxon>Bacteria</taxon>
        <taxon>Bacillati</taxon>
        <taxon>Bacillota</taxon>
        <taxon>Bacilli</taxon>
        <taxon>Bacillales</taxon>
        <taxon>Bacillaceae</taxon>
        <taxon>Alkalicoccus</taxon>
    </lineage>
</organism>
<dbReference type="EMBL" id="CP144914">
    <property type="protein sequence ID" value="WWD80766.1"/>
    <property type="molecule type" value="Genomic_DNA"/>
</dbReference>
<dbReference type="AlphaFoldDB" id="A0A5C7FLC7"/>
<evidence type="ECO:0000313" key="2">
    <source>
        <dbReference type="EMBL" id="WWD80766.1"/>
    </source>
</evidence>
<keyword evidence="1" id="KW-0812">Transmembrane</keyword>
<evidence type="ECO:0000313" key="3">
    <source>
        <dbReference type="Proteomes" id="UP000321816"/>
    </source>
</evidence>
<evidence type="ECO:0000256" key="1">
    <source>
        <dbReference type="SAM" id="Phobius"/>
    </source>
</evidence>
<keyword evidence="1" id="KW-0472">Membrane</keyword>